<dbReference type="OrthoDB" id="8526297at2"/>
<organism evidence="6 7">
    <name type="scientific">Sulfurifustis variabilis</name>
    <dbReference type="NCBI Taxonomy" id="1675686"/>
    <lineage>
        <taxon>Bacteria</taxon>
        <taxon>Pseudomonadati</taxon>
        <taxon>Pseudomonadota</taxon>
        <taxon>Gammaproteobacteria</taxon>
        <taxon>Acidiferrobacterales</taxon>
        <taxon>Acidiferrobacteraceae</taxon>
        <taxon>Sulfurifustis</taxon>
    </lineage>
</organism>
<dbReference type="InterPro" id="IPR011701">
    <property type="entry name" value="MFS"/>
</dbReference>
<feature type="transmembrane region" description="Helical" evidence="4">
    <location>
        <begin position="167"/>
        <end position="191"/>
    </location>
</feature>
<dbReference type="PANTHER" id="PTHR23520">
    <property type="entry name" value="TRANSPORTER, PUTATIVE (AFU_ORTHOLOGUE AFUA_3G04000)-RELATED"/>
    <property type="match status" value="1"/>
</dbReference>
<dbReference type="InterPro" id="IPR036259">
    <property type="entry name" value="MFS_trans_sf"/>
</dbReference>
<feature type="domain" description="Major facilitator superfamily (MFS) profile" evidence="5">
    <location>
        <begin position="3"/>
        <end position="392"/>
    </location>
</feature>
<dbReference type="Pfam" id="PF07690">
    <property type="entry name" value="MFS_1"/>
    <property type="match status" value="1"/>
</dbReference>
<accession>A0A1B4V2K9</accession>
<evidence type="ECO:0000256" key="2">
    <source>
        <dbReference type="ARBA" id="ARBA00022989"/>
    </source>
</evidence>
<proteinExistence type="predicted"/>
<feature type="transmembrane region" description="Helical" evidence="4">
    <location>
        <begin position="252"/>
        <end position="277"/>
    </location>
</feature>
<keyword evidence="7" id="KW-1185">Reference proteome</keyword>
<dbReference type="AlphaFoldDB" id="A0A1B4V2K9"/>
<evidence type="ECO:0000256" key="3">
    <source>
        <dbReference type="ARBA" id="ARBA00023136"/>
    </source>
</evidence>
<keyword evidence="3 4" id="KW-0472">Membrane</keyword>
<evidence type="ECO:0000256" key="4">
    <source>
        <dbReference type="SAM" id="Phobius"/>
    </source>
</evidence>
<dbReference type="KEGG" id="sva:SVA_1201"/>
<dbReference type="PANTHER" id="PTHR23520:SF5">
    <property type="entry name" value="TRANSPORTER, PUTATIVE (AFU_ORTHOLOGUE AFUA_3G04000)-RELATED"/>
    <property type="match status" value="1"/>
</dbReference>
<keyword evidence="1 4" id="KW-0812">Transmembrane</keyword>
<dbReference type="Gene3D" id="1.20.1250.20">
    <property type="entry name" value="MFS general substrate transporter like domains"/>
    <property type="match status" value="1"/>
</dbReference>
<name>A0A1B4V2K9_9GAMM</name>
<evidence type="ECO:0000313" key="6">
    <source>
        <dbReference type="EMBL" id="BAU47776.1"/>
    </source>
</evidence>
<sequence length="399" mass="41706">MTDRGVLYAAAFLRALATGLMGVLLGIYLAKRGFAAGEIGLVIGAGLTGAALSTLIVTFLGDRLGRRRALIVLGLLGAAGGVALILTESVLAASVVAFIGMVNGMGRDRGAALVLEQAILPATTGDAGRTRAFAWYNVLQDIGHALGGALAATPTALRAGFAVDELAAFHVAVGVYAALLLAGSLLYVFLTPASEAPAARDAVRLSPQSRRIIARISLLFALDSLAGGFLGTALLSYFFYERFGAGEAVIAGLFFLARGLNALSHLGAAWLAARIGLVNTMVYTHIPSSLLLMTVPFAPGFAVAAALFLLREALVEMDVPTRQSYVMAMVRPEERTFASGVTHLVRMAGWAVAPFAAGFLMQGLALGAPLYIGGAMKIAYDLALYRAFRHLKPPEERAR</sequence>
<dbReference type="GO" id="GO:0022857">
    <property type="term" value="F:transmembrane transporter activity"/>
    <property type="evidence" value="ECO:0007669"/>
    <property type="project" value="InterPro"/>
</dbReference>
<evidence type="ECO:0000256" key="1">
    <source>
        <dbReference type="ARBA" id="ARBA00022692"/>
    </source>
</evidence>
<protein>
    <submittedName>
        <fullName evidence="6">ABC transporter permease</fullName>
    </submittedName>
</protein>
<dbReference type="PROSITE" id="PS50850">
    <property type="entry name" value="MFS"/>
    <property type="match status" value="1"/>
</dbReference>
<feature type="transmembrane region" description="Helical" evidence="4">
    <location>
        <begin position="289"/>
        <end position="310"/>
    </location>
</feature>
<keyword evidence="2 4" id="KW-1133">Transmembrane helix</keyword>
<reference evidence="6 7" key="1">
    <citation type="submission" date="2015-08" db="EMBL/GenBank/DDBJ databases">
        <title>Complete genome sequence of Sulfurifustis variabilis.</title>
        <authorList>
            <person name="Miura A."/>
            <person name="Kojima H."/>
            <person name="Fukui M."/>
        </authorList>
    </citation>
    <scope>NUCLEOTIDE SEQUENCE [LARGE SCALE GENOMIC DNA]</scope>
    <source>
        <strain evidence="7">skN76</strain>
    </source>
</reference>
<dbReference type="Proteomes" id="UP000218899">
    <property type="component" value="Chromosome"/>
</dbReference>
<dbReference type="InterPro" id="IPR020846">
    <property type="entry name" value="MFS_dom"/>
</dbReference>
<feature type="transmembrane region" description="Helical" evidence="4">
    <location>
        <begin position="212"/>
        <end position="240"/>
    </location>
</feature>
<evidence type="ECO:0000259" key="5">
    <source>
        <dbReference type="PROSITE" id="PS50850"/>
    </source>
</evidence>
<dbReference type="SUPFAM" id="SSF103473">
    <property type="entry name" value="MFS general substrate transporter"/>
    <property type="match status" value="1"/>
</dbReference>
<feature type="transmembrane region" description="Helical" evidence="4">
    <location>
        <begin position="347"/>
        <end position="372"/>
    </location>
</feature>
<feature type="transmembrane region" description="Helical" evidence="4">
    <location>
        <begin position="72"/>
        <end position="99"/>
    </location>
</feature>
<dbReference type="EMBL" id="AP014936">
    <property type="protein sequence ID" value="BAU47776.1"/>
    <property type="molecule type" value="Genomic_DNA"/>
</dbReference>
<feature type="transmembrane region" description="Helical" evidence="4">
    <location>
        <begin position="7"/>
        <end position="29"/>
    </location>
</feature>
<dbReference type="RefSeq" id="WP_096460150.1">
    <property type="nucleotide sequence ID" value="NZ_AP014936.1"/>
</dbReference>
<evidence type="ECO:0000313" key="7">
    <source>
        <dbReference type="Proteomes" id="UP000218899"/>
    </source>
</evidence>
<feature type="transmembrane region" description="Helical" evidence="4">
    <location>
        <begin position="41"/>
        <end position="60"/>
    </location>
</feature>
<gene>
    <name evidence="6" type="ORF">SVA_1201</name>
</gene>